<evidence type="ECO:0000313" key="11">
    <source>
        <dbReference type="EMBL" id="PHN96852.1"/>
    </source>
</evidence>
<feature type="domain" description="ABC3 transporter permease C-terminal" evidence="8">
    <location>
        <begin position="277"/>
        <end position="395"/>
    </location>
</feature>
<feature type="domain" description="MacB-like periplasmic core" evidence="9">
    <location>
        <begin position="25"/>
        <end position="246"/>
    </location>
</feature>
<evidence type="ECO:0000259" key="8">
    <source>
        <dbReference type="Pfam" id="PF02687"/>
    </source>
</evidence>
<protein>
    <submittedName>
        <fullName evidence="11">ABC transporter permease</fullName>
    </submittedName>
</protein>
<dbReference type="InterPro" id="IPR003838">
    <property type="entry name" value="ABC3_permease_C"/>
</dbReference>
<feature type="transmembrane region" description="Helical" evidence="7">
    <location>
        <begin position="368"/>
        <end position="386"/>
    </location>
</feature>
<evidence type="ECO:0000313" key="13">
    <source>
        <dbReference type="Proteomes" id="UP001242342"/>
    </source>
</evidence>
<evidence type="ECO:0000256" key="7">
    <source>
        <dbReference type="SAM" id="Phobius"/>
    </source>
</evidence>
<evidence type="ECO:0000256" key="3">
    <source>
        <dbReference type="ARBA" id="ARBA00022475"/>
    </source>
</evidence>
<dbReference type="Pfam" id="PF02687">
    <property type="entry name" value="FtsX"/>
    <property type="match status" value="1"/>
</dbReference>
<dbReference type="PANTHER" id="PTHR30489:SF0">
    <property type="entry name" value="LIPOPROTEIN-RELEASING SYSTEM TRANSMEMBRANE PROTEIN LOLE"/>
    <property type="match status" value="1"/>
</dbReference>
<keyword evidence="13" id="KW-1185">Reference proteome</keyword>
<keyword evidence="3" id="KW-1003">Cell membrane</keyword>
<dbReference type="Proteomes" id="UP001242342">
    <property type="component" value="Unassembled WGS sequence"/>
</dbReference>
<comment type="similarity">
    <text evidence="2">Belongs to the ABC-4 integral membrane protein family. LolC/E subfamily.</text>
</comment>
<evidence type="ECO:0000256" key="4">
    <source>
        <dbReference type="ARBA" id="ARBA00022692"/>
    </source>
</evidence>
<reference evidence="11" key="2">
    <citation type="submission" date="2017-10" db="EMBL/GenBank/DDBJ databases">
        <authorList>
            <person name="Enke T.N."/>
            <person name="Cordero O.X."/>
        </authorList>
    </citation>
    <scope>NUCLEOTIDE SEQUENCE</scope>
    <source>
        <strain evidence="11">4G03</strain>
    </source>
</reference>
<dbReference type="GO" id="GO:0044874">
    <property type="term" value="P:lipoprotein localization to outer membrane"/>
    <property type="evidence" value="ECO:0007669"/>
    <property type="project" value="TreeGrafter"/>
</dbReference>
<feature type="transmembrane region" description="Helical" evidence="7">
    <location>
        <begin position="321"/>
        <end position="348"/>
    </location>
</feature>
<sequence length="400" mass="44620">MNFSLYIAKRYLFSKTSTNAINIITAIAVFGVVVGTLALFVVLSGFSGLKTFSDSLLNASDPDIKITASKGKSFQYSQKLDNLLQQNEEIEAASKVVEERVFLKYKDKEHIAQIKGVDSNYSKIIPTDSLLTVGTWIDEEYKNTAVVGYGISYKLSLGIFNFGEALQILVPKPGKGFINANNAFRSVSTQIVGVYTGSEEFQNKYVFTEASLAQELLGYDNNQITGVELRLKEGVNLDTFQENLQDILGDKLKVQTRTQLNTLYYKVINTENFISYLIFTLIVAIALFNVIGSIIMMIIDKRQNLKTLFNLGSSIEDIKKIFVLQGFLLTLVGMGIGIFLGVILVLMQQRFELLMITQNLAYPVEFKWLNLLVVVITISALGYLAAKIASSRISKSFIER</sequence>
<feature type="transmembrane region" description="Helical" evidence="7">
    <location>
        <begin position="273"/>
        <end position="300"/>
    </location>
</feature>
<feature type="transmembrane region" description="Helical" evidence="7">
    <location>
        <begin position="21"/>
        <end position="46"/>
    </location>
</feature>
<keyword evidence="5 7" id="KW-1133">Transmembrane helix</keyword>
<accession>A0A2G1BS32</accession>
<reference evidence="10 13" key="3">
    <citation type="submission" date="2023-07" db="EMBL/GenBank/DDBJ databases">
        <title>Genome content predicts the carbon catabolic preferences of heterotrophic bacteria.</title>
        <authorList>
            <person name="Gralka M."/>
        </authorList>
    </citation>
    <scope>NUCLEOTIDE SEQUENCE [LARGE SCALE GENOMIC DNA]</scope>
    <source>
        <strain evidence="10 13">4G03</strain>
    </source>
</reference>
<dbReference type="EMBL" id="JAUYVU010000010">
    <property type="protein sequence ID" value="MDP2542391.1"/>
    <property type="molecule type" value="Genomic_DNA"/>
</dbReference>
<evidence type="ECO:0000313" key="10">
    <source>
        <dbReference type="EMBL" id="MDP2542391.1"/>
    </source>
</evidence>
<dbReference type="EMBL" id="PDUU01000009">
    <property type="protein sequence ID" value="PHN96852.1"/>
    <property type="molecule type" value="Genomic_DNA"/>
</dbReference>
<gene>
    <name evidence="11" type="ORF">CSC81_10540</name>
    <name evidence="10" type="ORF">Q8W23_12995</name>
</gene>
<dbReference type="InterPro" id="IPR051447">
    <property type="entry name" value="Lipoprotein-release_system"/>
</dbReference>
<evidence type="ECO:0000313" key="12">
    <source>
        <dbReference type="Proteomes" id="UP000222163"/>
    </source>
</evidence>
<dbReference type="AlphaFoldDB" id="A0A2G1BS32"/>
<dbReference type="InterPro" id="IPR025857">
    <property type="entry name" value="MacB_PCD"/>
</dbReference>
<dbReference type="RefSeq" id="WP_099215720.1">
    <property type="nucleotide sequence ID" value="NZ_JAUYVU010000010.1"/>
</dbReference>
<keyword evidence="6 7" id="KW-0472">Membrane</keyword>
<keyword evidence="4 7" id="KW-0812">Transmembrane</keyword>
<evidence type="ECO:0000256" key="6">
    <source>
        <dbReference type="ARBA" id="ARBA00023136"/>
    </source>
</evidence>
<comment type="subcellular location">
    <subcellularLocation>
        <location evidence="1">Cell membrane</location>
        <topology evidence="1">Multi-pass membrane protein</topology>
    </subcellularLocation>
</comment>
<evidence type="ECO:0000259" key="9">
    <source>
        <dbReference type="Pfam" id="PF12704"/>
    </source>
</evidence>
<dbReference type="PANTHER" id="PTHR30489">
    <property type="entry name" value="LIPOPROTEIN-RELEASING SYSTEM TRANSMEMBRANE PROTEIN LOLE"/>
    <property type="match status" value="1"/>
</dbReference>
<name>A0A2G1BS32_9FLAO</name>
<dbReference type="Proteomes" id="UP000222163">
    <property type="component" value="Unassembled WGS sequence"/>
</dbReference>
<evidence type="ECO:0000256" key="2">
    <source>
        <dbReference type="ARBA" id="ARBA00005236"/>
    </source>
</evidence>
<comment type="caution">
    <text evidence="11">The sequence shown here is derived from an EMBL/GenBank/DDBJ whole genome shotgun (WGS) entry which is preliminary data.</text>
</comment>
<dbReference type="Pfam" id="PF12704">
    <property type="entry name" value="MacB_PCD"/>
    <property type="match status" value="1"/>
</dbReference>
<evidence type="ECO:0000256" key="5">
    <source>
        <dbReference type="ARBA" id="ARBA00022989"/>
    </source>
</evidence>
<organism evidence="11 12">
    <name type="scientific">Tenacibaculum discolor</name>
    <dbReference type="NCBI Taxonomy" id="361581"/>
    <lineage>
        <taxon>Bacteria</taxon>
        <taxon>Pseudomonadati</taxon>
        <taxon>Bacteroidota</taxon>
        <taxon>Flavobacteriia</taxon>
        <taxon>Flavobacteriales</taxon>
        <taxon>Flavobacteriaceae</taxon>
        <taxon>Tenacibaculum</taxon>
    </lineage>
</organism>
<proteinExistence type="inferred from homology"/>
<reference evidence="11 12" key="1">
    <citation type="journal article" date="2016" name="Nat. Commun.">
        <title>Microbial interactions lead to rapid micro-scale successions on model marine particles.</title>
        <authorList>
            <person name="Datta M.S."/>
            <person name="Sliwerska E."/>
            <person name="Gore J."/>
            <person name="Polz M.F."/>
            <person name="Cordero O.X."/>
        </authorList>
    </citation>
    <scope>NUCLEOTIDE SEQUENCE [LARGE SCALE GENOMIC DNA]</scope>
    <source>
        <strain evidence="11 12">4G03</strain>
    </source>
</reference>
<evidence type="ECO:0000256" key="1">
    <source>
        <dbReference type="ARBA" id="ARBA00004651"/>
    </source>
</evidence>
<dbReference type="GO" id="GO:0098797">
    <property type="term" value="C:plasma membrane protein complex"/>
    <property type="evidence" value="ECO:0007669"/>
    <property type="project" value="TreeGrafter"/>
</dbReference>